<feature type="coiled-coil region" evidence="1">
    <location>
        <begin position="183"/>
        <end position="237"/>
    </location>
</feature>
<keyword evidence="1" id="KW-0175">Coiled coil</keyword>
<name>A0A6C0HQN5_9ZZZZ</name>
<organism evidence="2">
    <name type="scientific">viral metagenome</name>
    <dbReference type="NCBI Taxonomy" id="1070528"/>
    <lineage>
        <taxon>unclassified sequences</taxon>
        <taxon>metagenomes</taxon>
        <taxon>organismal metagenomes</taxon>
    </lineage>
</organism>
<reference evidence="2" key="1">
    <citation type="journal article" date="2020" name="Nature">
        <title>Giant virus diversity and host interactions through global metagenomics.</title>
        <authorList>
            <person name="Schulz F."/>
            <person name="Roux S."/>
            <person name="Paez-Espino D."/>
            <person name="Jungbluth S."/>
            <person name="Walsh D.A."/>
            <person name="Denef V.J."/>
            <person name="McMahon K.D."/>
            <person name="Konstantinidis K.T."/>
            <person name="Eloe-Fadrosh E.A."/>
            <person name="Kyrpides N.C."/>
            <person name="Woyke T."/>
        </authorList>
    </citation>
    <scope>NUCLEOTIDE SEQUENCE</scope>
    <source>
        <strain evidence="2">GVMAG-M-3300023184-165</strain>
    </source>
</reference>
<dbReference type="EMBL" id="MN740003">
    <property type="protein sequence ID" value="QHT82657.1"/>
    <property type="molecule type" value="Genomic_DNA"/>
</dbReference>
<protein>
    <submittedName>
        <fullName evidence="2">Uncharacterized protein</fullName>
    </submittedName>
</protein>
<accession>A0A6C0HQN5</accession>
<proteinExistence type="predicted"/>
<sequence length="294" mass="34392">MPKYVIEENLSFYDELYKSLDEPETQEETTEMCLITNAPLKENFVTLGCNHKFNYDAIYNDIYCHKKKYNSMERCALKHKEIRCPYCRTIHKELLPYVDGYQKVHGVNHYDEMQDKSDYTYHSEFKPGVCAYVLPTSNAIENSVVPSQKCPNCYVKMFQIDNKTYCSIHYTTRTREVYRANKIKEQMEKKKAVMLEKQKIKDEKIKAKLEEKLKKQAEKLKQKAEKMNAKANNMKNENVIISSSEQPIEIDETKCTQILKSGPNKGKQCGCKIVNQGLCGRHNKTKEPQEQLNH</sequence>
<dbReference type="AlphaFoldDB" id="A0A6C0HQN5"/>
<evidence type="ECO:0000256" key="1">
    <source>
        <dbReference type="SAM" id="Coils"/>
    </source>
</evidence>
<evidence type="ECO:0000313" key="2">
    <source>
        <dbReference type="EMBL" id="QHT82657.1"/>
    </source>
</evidence>